<proteinExistence type="evidence at transcript level"/>
<dbReference type="Gene3D" id="4.10.410.60">
    <property type="match status" value="1"/>
</dbReference>
<protein>
    <recommendedName>
        <fullName evidence="4">50S ribosomal protein L35</fullName>
    </recommendedName>
</protein>
<evidence type="ECO:0000256" key="3">
    <source>
        <dbReference type="ARBA" id="ARBA00023274"/>
    </source>
</evidence>
<dbReference type="InterPro" id="IPR037229">
    <property type="entry name" value="Ribosomal_bL35_sf"/>
</dbReference>
<dbReference type="PANTHER" id="PTHR36400:SF1">
    <property type="entry name" value="RIBOSOMAL PROTEIN L35"/>
    <property type="match status" value="1"/>
</dbReference>
<evidence type="ECO:0000256" key="4">
    <source>
        <dbReference type="RuleBase" id="RU000568"/>
    </source>
</evidence>
<dbReference type="EMBL" id="BT124453">
    <property type="protein sequence ID" value="ADE77702.1"/>
    <property type="molecule type" value="mRNA"/>
</dbReference>
<dbReference type="PRINTS" id="PR00064">
    <property type="entry name" value="RIBOSOMALL35"/>
</dbReference>
<dbReference type="GO" id="GO:0006412">
    <property type="term" value="P:translation"/>
    <property type="evidence" value="ECO:0007669"/>
    <property type="project" value="InterPro"/>
</dbReference>
<evidence type="ECO:0000256" key="2">
    <source>
        <dbReference type="ARBA" id="ARBA00022980"/>
    </source>
</evidence>
<evidence type="ECO:0000256" key="1">
    <source>
        <dbReference type="ARBA" id="ARBA00006598"/>
    </source>
</evidence>
<name>D5ADT3_PICSI</name>
<dbReference type="GO" id="GO:0003735">
    <property type="term" value="F:structural constituent of ribosome"/>
    <property type="evidence" value="ECO:0007669"/>
    <property type="project" value="InterPro"/>
</dbReference>
<accession>D5ADT3</accession>
<keyword evidence="2 4" id="KW-0689">Ribosomal protein</keyword>
<organism evidence="5">
    <name type="scientific">Picea sitchensis</name>
    <name type="common">Sitka spruce</name>
    <name type="synonym">Pinus sitchensis</name>
    <dbReference type="NCBI Taxonomy" id="3332"/>
    <lineage>
        <taxon>Eukaryota</taxon>
        <taxon>Viridiplantae</taxon>
        <taxon>Streptophyta</taxon>
        <taxon>Embryophyta</taxon>
        <taxon>Tracheophyta</taxon>
        <taxon>Spermatophyta</taxon>
        <taxon>Pinopsida</taxon>
        <taxon>Pinidae</taxon>
        <taxon>Conifers I</taxon>
        <taxon>Pinales</taxon>
        <taxon>Pinaceae</taxon>
        <taxon>Picea</taxon>
    </lineage>
</organism>
<dbReference type="SUPFAM" id="SSF143034">
    <property type="entry name" value="L35p-like"/>
    <property type="match status" value="1"/>
</dbReference>
<reference evidence="5" key="1">
    <citation type="submission" date="2010-04" db="EMBL/GenBank/DDBJ databases">
        <authorList>
            <person name="Reid K.E."/>
            <person name="Liao N."/>
            <person name="Chan S."/>
            <person name="Docking R."/>
            <person name="Taylor G."/>
            <person name="Moore R."/>
            <person name="Mayo M."/>
            <person name="Munro S."/>
            <person name="King J."/>
            <person name="Yanchuk A."/>
            <person name="Holt R."/>
            <person name="Jones S."/>
            <person name="Marra M."/>
            <person name="Ritland C.E."/>
            <person name="Ritland K."/>
            <person name="Bohlmann J."/>
        </authorList>
    </citation>
    <scope>NUCLEOTIDE SEQUENCE</scope>
    <source>
        <tissue evidence="5">Bud</tissue>
    </source>
</reference>
<keyword evidence="3 4" id="KW-0687">Ribonucleoprotein</keyword>
<dbReference type="Pfam" id="PF01632">
    <property type="entry name" value="Ribosomal_L35p"/>
    <property type="match status" value="1"/>
</dbReference>
<comment type="similarity">
    <text evidence="1 4">Belongs to the bacterial ribosomal protein bL35 family.</text>
</comment>
<dbReference type="InterPro" id="IPR001706">
    <property type="entry name" value="Ribosomal_bL35"/>
</dbReference>
<dbReference type="PANTHER" id="PTHR36400">
    <property type="entry name" value="RIBOSOMAL PROTEIN L35"/>
    <property type="match status" value="1"/>
</dbReference>
<dbReference type="InterPro" id="IPR021137">
    <property type="entry name" value="Ribosomal_bL35-like"/>
</dbReference>
<evidence type="ECO:0000313" key="5">
    <source>
        <dbReference type="EMBL" id="ADE77702.1"/>
    </source>
</evidence>
<dbReference type="AlphaFoldDB" id="D5ADT3"/>
<dbReference type="GO" id="GO:1990904">
    <property type="term" value="C:ribonucleoprotein complex"/>
    <property type="evidence" value="ECO:0007669"/>
    <property type="project" value="UniProtKB-KW"/>
</dbReference>
<dbReference type="HAMAP" id="MF_00514">
    <property type="entry name" value="Ribosomal_bL35"/>
    <property type="match status" value="1"/>
</dbReference>
<dbReference type="GO" id="GO:0005840">
    <property type="term" value="C:ribosome"/>
    <property type="evidence" value="ECO:0007669"/>
    <property type="project" value="UniProtKB-KW"/>
</dbReference>
<sequence length="167" mass="19227">MQRACRLRCAGLSQLLQGHYSTAYVSQSSSPSLHFPTPIPAYKFERFIHIIPSSIASLRSEPQWHHMLLIATPSHPLLMIQKRTKTAKKVVKRLSAPPSKLKKTKMKSYSSYKFRFRTLTSGLIRRWRAGKRHNAHSKSKKSKRRLRQPAIVTPAYAKVMKRLNFCG</sequence>